<sequence length="134" mass="15603">MSSSWSPNRPSESSLQPGLFRLRERQLRPGILQGRRRWLRELRDHADSNIVIMMAGNKCDLNHLRAVSEQDGQALAETEGLSFLETSALEAFNIERAFQAILTEIYHIIARNHWQTRKRLLPLQVLVKYDYQCQ</sequence>
<reference evidence="1 2" key="1">
    <citation type="submission" date="2019-07" db="EMBL/GenBank/DDBJ databases">
        <title>De Novo Assembly of kiwifruit Actinidia rufa.</title>
        <authorList>
            <person name="Sugita-Konishi S."/>
            <person name="Sato K."/>
            <person name="Mori E."/>
            <person name="Abe Y."/>
            <person name="Kisaki G."/>
            <person name="Hamano K."/>
            <person name="Suezawa K."/>
            <person name="Otani M."/>
            <person name="Fukuda T."/>
            <person name="Manabe T."/>
            <person name="Gomi K."/>
            <person name="Tabuchi M."/>
            <person name="Akimitsu K."/>
            <person name="Kataoka I."/>
        </authorList>
    </citation>
    <scope>NUCLEOTIDE SEQUENCE [LARGE SCALE GENOMIC DNA]</scope>
    <source>
        <strain evidence="2">cv. Fuchu</strain>
    </source>
</reference>
<comment type="caution">
    <text evidence="1">The sequence shown here is derived from an EMBL/GenBank/DDBJ whole genome shotgun (WGS) entry which is preliminary data.</text>
</comment>
<dbReference type="Proteomes" id="UP000585474">
    <property type="component" value="Unassembled WGS sequence"/>
</dbReference>
<dbReference type="PROSITE" id="PS51419">
    <property type="entry name" value="RAB"/>
    <property type="match status" value="1"/>
</dbReference>
<dbReference type="SUPFAM" id="SSF52540">
    <property type="entry name" value="P-loop containing nucleoside triphosphate hydrolases"/>
    <property type="match status" value="1"/>
</dbReference>
<dbReference type="SMART" id="SM00175">
    <property type="entry name" value="RAB"/>
    <property type="match status" value="1"/>
</dbReference>
<dbReference type="InterPro" id="IPR027417">
    <property type="entry name" value="P-loop_NTPase"/>
</dbReference>
<dbReference type="OrthoDB" id="1091983at2759"/>
<dbReference type="PRINTS" id="PR00449">
    <property type="entry name" value="RASTRNSFRMNG"/>
</dbReference>
<dbReference type="PANTHER" id="PTHR47979">
    <property type="entry name" value="DRAB11-RELATED"/>
    <property type="match status" value="1"/>
</dbReference>
<proteinExistence type="predicted"/>
<dbReference type="Gene3D" id="3.40.50.300">
    <property type="entry name" value="P-loop containing nucleotide triphosphate hydrolases"/>
    <property type="match status" value="1"/>
</dbReference>
<dbReference type="AlphaFoldDB" id="A0A7J0FSN1"/>
<dbReference type="InterPro" id="IPR050209">
    <property type="entry name" value="Rab_GTPases_membrane_traffic"/>
</dbReference>
<evidence type="ECO:0000313" key="2">
    <source>
        <dbReference type="Proteomes" id="UP000585474"/>
    </source>
</evidence>
<evidence type="ECO:0000313" key="1">
    <source>
        <dbReference type="EMBL" id="GFZ01693.1"/>
    </source>
</evidence>
<organism evidence="1 2">
    <name type="scientific">Actinidia rufa</name>
    <dbReference type="NCBI Taxonomy" id="165716"/>
    <lineage>
        <taxon>Eukaryota</taxon>
        <taxon>Viridiplantae</taxon>
        <taxon>Streptophyta</taxon>
        <taxon>Embryophyta</taxon>
        <taxon>Tracheophyta</taxon>
        <taxon>Spermatophyta</taxon>
        <taxon>Magnoliopsida</taxon>
        <taxon>eudicotyledons</taxon>
        <taxon>Gunneridae</taxon>
        <taxon>Pentapetalae</taxon>
        <taxon>asterids</taxon>
        <taxon>Ericales</taxon>
        <taxon>Actinidiaceae</taxon>
        <taxon>Actinidia</taxon>
    </lineage>
</organism>
<dbReference type="PROSITE" id="PS51421">
    <property type="entry name" value="RAS"/>
    <property type="match status" value="1"/>
</dbReference>
<dbReference type="SMART" id="SM00173">
    <property type="entry name" value="RAS"/>
    <property type="match status" value="1"/>
</dbReference>
<dbReference type="GO" id="GO:0003924">
    <property type="term" value="F:GTPase activity"/>
    <property type="evidence" value="ECO:0007669"/>
    <property type="project" value="InterPro"/>
</dbReference>
<dbReference type="InterPro" id="IPR001806">
    <property type="entry name" value="Small_GTPase"/>
</dbReference>
<dbReference type="EMBL" id="BJWL01000015">
    <property type="protein sequence ID" value="GFZ01693.1"/>
    <property type="molecule type" value="Genomic_DNA"/>
</dbReference>
<dbReference type="Pfam" id="PF00071">
    <property type="entry name" value="Ras"/>
    <property type="match status" value="1"/>
</dbReference>
<gene>
    <name evidence="1" type="ORF">Acr_15g0003020</name>
</gene>
<protein>
    <submittedName>
        <fullName evidence="1">RAB GTPase homolog A2C</fullName>
    </submittedName>
</protein>
<keyword evidence="2" id="KW-1185">Reference proteome</keyword>
<accession>A0A7J0FSN1</accession>
<name>A0A7J0FSN1_9ERIC</name>
<dbReference type="GO" id="GO:0005525">
    <property type="term" value="F:GTP binding"/>
    <property type="evidence" value="ECO:0007669"/>
    <property type="project" value="InterPro"/>
</dbReference>